<evidence type="ECO:0000259" key="3">
    <source>
        <dbReference type="Pfam" id="PF12793"/>
    </source>
</evidence>
<dbReference type="OrthoDB" id="5894719at2"/>
<dbReference type="Gene3D" id="3.40.190.10">
    <property type="entry name" value="Periplasmic binding protein-like II"/>
    <property type="match status" value="1"/>
</dbReference>
<dbReference type="CDD" id="cd08507">
    <property type="entry name" value="PBP2_SgrR_like"/>
    <property type="match status" value="1"/>
</dbReference>
<dbReference type="SUPFAM" id="SSF53850">
    <property type="entry name" value="Periplasmic binding protein-like II"/>
    <property type="match status" value="1"/>
</dbReference>
<dbReference type="GO" id="GO:0015833">
    <property type="term" value="P:peptide transport"/>
    <property type="evidence" value="ECO:0007669"/>
    <property type="project" value="TreeGrafter"/>
</dbReference>
<dbReference type="Proteomes" id="UP000319578">
    <property type="component" value="Unassembled WGS sequence"/>
</dbReference>
<dbReference type="GO" id="GO:0003677">
    <property type="term" value="F:DNA binding"/>
    <property type="evidence" value="ECO:0007669"/>
    <property type="project" value="UniProtKB-KW"/>
</dbReference>
<dbReference type="Gene3D" id="3.10.105.10">
    <property type="entry name" value="Dipeptide-binding Protein, Domain 3"/>
    <property type="match status" value="1"/>
</dbReference>
<dbReference type="EMBL" id="BJON01000021">
    <property type="protein sequence ID" value="GED71490.1"/>
    <property type="molecule type" value="Genomic_DNA"/>
</dbReference>
<evidence type="ECO:0000313" key="5">
    <source>
        <dbReference type="EMBL" id="KNB68975.1"/>
    </source>
</evidence>
<dbReference type="EMBL" id="LGIQ01000016">
    <property type="protein sequence ID" value="KNB68975.1"/>
    <property type="molecule type" value="Genomic_DNA"/>
</dbReference>
<dbReference type="PATRIC" id="fig|54915.3.peg.5922"/>
<feature type="domain" description="Transcriptional regulator SgrR N-terminal HTH" evidence="3">
    <location>
        <begin position="4"/>
        <end position="103"/>
    </location>
</feature>
<comment type="caution">
    <text evidence="5">The sequence shown here is derived from an EMBL/GenBank/DDBJ whole genome shotgun (WGS) entry which is preliminary data.</text>
</comment>
<keyword evidence="1" id="KW-0238">DNA-binding</keyword>
<evidence type="ECO:0000313" key="6">
    <source>
        <dbReference type="Proteomes" id="UP000036834"/>
    </source>
</evidence>
<gene>
    <name evidence="5" type="ORF">ADS79_31130</name>
    <name evidence="4" type="ORF">BRE01_51920</name>
</gene>
<organism evidence="5 6">
    <name type="scientific">Brevibacillus reuszeri</name>
    <dbReference type="NCBI Taxonomy" id="54915"/>
    <lineage>
        <taxon>Bacteria</taxon>
        <taxon>Bacillati</taxon>
        <taxon>Bacillota</taxon>
        <taxon>Bacilli</taxon>
        <taxon>Bacillales</taxon>
        <taxon>Paenibacillaceae</taxon>
        <taxon>Brevibacillus</taxon>
    </lineage>
</organism>
<feature type="domain" description="Solute-binding protein family 5" evidence="2">
    <location>
        <begin position="177"/>
        <end position="503"/>
    </location>
</feature>
<proteinExistence type="predicted"/>
<evidence type="ECO:0000256" key="1">
    <source>
        <dbReference type="ARBA" id="ARBA00023125"/>
    </source>
</evidence>
<dbReference type="InterPro" id="IPR025370">
    <property type="entry name" value="SgrR_HTH_N"/>
</dbReference>
<dbReference type="Pfam" id="PF00496">
    <property type="entry name" value="SBP_bac_5"/>
    <property type="match status" value="1"/>
</dbReference>
<dbReference type="AlphaFoldDB" id="A0A0K9YLA4"/>
<accession>A0A0K9YLA4</accession>
<dbReference type="STRING" id="54915.ADS79_31130"/>
<dbReference type="PANTHER" id="PTHR30290">
    <property type="entry name" value="PERIPLASMIC BINDING COMPONENT OF ABC TRANSPORTER"/>
    <property type="match status" value="1"/>
</dbReference>
<dbReference type="PANTHER" id="PTHR30290:SF72">
    <property type="entry name" value="HTH-TYPE TRANSCRIPTIONAL REGULATOR SGRR"/>
    <property type="match status" value="1"/>
</dbReference>
<dbReference type="InterPro" id="IPR000914">
    <property type="entry name" value="SBP_5_dom"/>
</dbReference>
<evidence type="ECO:0000259" key="2">
    <source>
        <dbReference type="Pfam" id="PF00496"/>
    </source>
</evidence>
<reference evidence="5" key="2">
    <citation type="submission" date="2015-07" db="EMBL/GenBank/DDBJ databases">
        <title>MeaNS - Measles Nucleotide Surveillance Program.</title>
        <authorList>
            <person name="Tran T."/>
            <person name="Druce J."/>
        </authorList>
    </citation>
    <scope>NUCLEOTIDE SEQUENCE</scope>
    <source>
        <strain evidence="5">DSM 9887</strain>
    </source>
</reference>
<reference evidence="6" key="1">
    <citation type="submission" date="2015-07" db="EMBL/GenBank/DDBJ databases">
        <title>Genome sequencing project for genomic taxonomy and phylogenomics of Bacillus-like bacteria.</title>
        <authorList>
            <person name="Liu B."/>
            <person name="Wang J."/>
            <person name="Zhu Y."/>
            <person name="Liu G."/>
            <person name="Chen Q."/>
            <person name="Chen Z."/>
            <person name="Lan J."/>
            <person name="Che J."/>
            <person name="Ge C."/>
            <person name="Shi H."/>
            <person name="Pan Z."/>
            <person name="Liu X."/>
        </authorList>
    </citation>
    <scope>NUCLEOTIDE SEQUENCE [LARGE SCALE GENOMIC DNA]</scope>
    <source>
        <strain evidence="6">DSM 9887</strain>
    </source>
</reference>
<dbReference type="GO" id="GO:1904680">
    <property type="term" value="F:peptide transmembrane transporter activity"/>
    <property type="evidence" value="ECO:0007669"/>
    <property type="project" value="TreeGrafter"/>
</dbReference>
<reference evidence="4 7" key="3">
    <citation type="submission" date="2019-06" db="EMBL/GenBank/DDBJ databases">
        <title>Whole genome shotgun sequence of Brevibacillus reuszeri NBRC 15719.</title>
        <authorList>
            <person name="Hosoyama A."/>
            <person name="Uohara A."/>
            <person name="Ohji S."/>
            <person name="Ichikawa N."/>
        </authorList>
    </citation>
    <scope>NUCLEOTIDE SEQUENCE [LARGE SCALE GENOMIC DNA]</scope>
    <source>
        <strain evidence="4 7">NBRC 15719</strain>
    </source>
</reference>
<dbReference type="Proteomes" id="UP000036834">
    <property type="component" value="Unassembled WGS sequence"/>
</dbReference>
<keyword evidence="7" id="KW-1185">Reference proteome</keyword>
<dbReference type="Pfam" id="PF12793">
    <property type="entry name" value="SgrR_N"/>
    <property type="match status" value="1"/>
</dbReference>
<dbReference type="InterPro" id="IPR039424">
    <property type="entry name" value="SBP_5"/>
</dbReference>
<protein>
    <submittedName>
        <fullName evidence="4">Peptide-binding protein</fullName>
    </submittedName>
</protein>
<name>A0A0K9YLA4_9BACL</name>
<evidence type="ECO:0000313" key="7">
    <source>
        <dbReference type="Proteomes" id="UP000319578"/>
    </source>
</evidence>
<evidence type="ECO:0000313" key="4">
    <source>
        <dbReference type="EMBL" id="GED71490.1"/>
    </source>
</evidence>
<dbReference type="RefSeq" id="WP_049742358.1">
    <property type="nucleotide sequence ID" value="NZ_BJON01000021.1"/>
</dbReference>
<sequence>MLIAQHYLHLRQHFVGRQENEQQEVTLAELAAVFFCTIRNAKMIIKQLAEQEWIEWMPGRGRGNVSRIVFLRSVEQVVVSIAKAHVAQGDLDKAMRLLGEPMTPLRAKERFLDWLSGQFGFRTEEIEKRTRDTLRMSFYRTIPALDPPFVGRRTESHMVNQIFDTLIRYDELQEAFLPHLAHHWEADESGTEWTFYLRKGVLFHHGRELTAHDVVWTFQRIADPKTGSPYLYMLAEVERIMAVKDTTVVITLKRPNHMLLSFLASDRMSILPSEIVAQKGAEFTRLPVGSGPFRLVRNDEQMFILEAVPTYFLGRAHLDRVEIWVVPQNSLRENYFSSEGEVHFQTFWKTLEPMEKWTGLERIERGSTYLAVNLNRTGPLQKKEVRHAIHRLLDREKMIADLGGNRHVPAYGFLPDEKAVSPIDAPMELQEALKVLQKSINKDERIRLFTYEGAGNENNAGWLQQHFAQYGLLFDVTVLPIEELRKPEVLLQADMVFSGEVFDEQWELGLLELYKSDASFVRIMWDAATRTRMDAELDLFMQEQEKEGRRERLRHIEELLREQHAVLFVFHSLQQSAYHSALAGVSLNALGLVEYKNIWFKQ</sequence>